<reference evidence="2 3" key="1">
    <citation type="submission" date="2022-05" db="EMBL/GenBank/DDBJ databases">
        <title>Description of the Bartonella bilalgolemii sp. nov. Isolated from Apodemus uralensis (Pallas 1811).</title>
        <authorList>
            <person name="Zgheib R."/>
            <person name="Celebi B."/>
        </authorList>
    </citation>
    <scope>NUCLEOTIDE SEQUENCE [LARGE SCALE GENOMIC DNA]</scope>
    <source>
        <strain evidence="2 3">G70</strain>
    </source>
</reference>
<name>A0ABT0P961_9HYPH</name>
<dbReference type="EMBL" id="JAMCOF010000005">
    <property type="protein sequence ID" value="MCL6229807.1"/>
    <property type="molecule type" value="Genomic_DNA"/>
</dbReference>
<keyword evidence="1" id="KW-0472">Membrane</keyword>
<organism evidence="2 3">
    <name type="scientific">Bartonella bilalgolemii</name>
    <dbReference type="NCBI Taxonomy" id="2942911"/>
    <lineage>
        <taxon>Bacteria</taxon>
        <taxon>Pseudomonadati</taxon>
        <taxon>Pseudomonadota</taxon>
        <taxon>Alphaproteobacteria</taxon>
        <taxon>Hyphomicrobiales</taxon>
        <taxon>Bartonellaceae</taxon>
        <taxon>Bartonella</taxon>
    </lineage>
</organism>
<feature type="transmembrane region" description="Helical" evidence="1">
    <location>
        <begin position="7"/>
        <end position="25"/>
    </location>
</feature>
<sequence>MRSTGILKAEILALVIASFLGLGELLVGNGLMQWALATIMVFASCLRLVFIA</sequence>
<evidence type="ECO:0000313" key="2">
    <source>
        <dbReference type="EMBL" id="MCL6229807.1"/>
    </source>
</evidence>
<gene>
    <name evidence="2" type="ORF">M4Z11_04210</name>
</gene>
<evidence type="ECO:0000256" key="1">
    <source>
        <dbReference type="SAM" id="Phobius"/>
    </source>
</evidence>
<comment type="caution">
    <text evidence="2">The sequence shown here is derived from an EMBL/GenBank/DDBJ whole genome shotgun (WGS) entry which is preliminary data.</text>
</comment>
<evidence type="ECO:0000313" key="3">
    <source>
        <dbReference type="Proteomes" id="UP001523003"/>
    </source>
</evidence>
<feature type="transmembrane region" description="Helical" evidence="1">
    <location>
        <begin position="31"/>
        <end position="50"/>
    </location>
</feature>
<keyword evidence="1" id="KW-0812">Transmembrane</keyword>
<keyword evidence="1" id="KW-1133">Transmembrane helix</keyword>
<keyword evidence="3" id="KW-1185">Reference proteome</keyword>
<protein>
    <submittedName>
        <fullName evidence="2">Uncharacterized protein</fullName>
    </submittedName>
</protein>
<proteinExistence type="predicted"/>
<dbReference type="Proteomes" id="UP001523003">
    <property type="component" value="Unassembled WGS sequence"/>
</dbReference>
<dbReference type="RefSeq" id="WP_249676670.1">
    <property type="nucleotide sequence ID" value="NZ_JAMCOF010000005.1"/>
</dbReference>
<accession>A0ABT0P961</accession>